<dbReference type="Proteomes" id="UP000831304">
    <property type="component" value="Chromosome"/>
</dbReference>
<accession>A0ABY4AV33</accession>
<dbReference type="Gene3D" id="1.10.10.10">
    <property type="entry name" value="Winged helix-like DNA-binding domain superfamily/Winged helix DNA-binding domain"/>
    <property type="match status" value="1"/>
</dbReference>
<dbReference type="SUPFAM" id="SSF46785">
    <property type="entry name" value="Winged helix' DNA-binding domain"/>
    <property type="match status" value="1"/>
</dbReference>
<proteinExistence type="predicted"/>
<dbReference type="EMBL" id="CP094533">
    <property type="protein sequence ID" value="UOE27040.1"/>
    <property type="molecule type" value="Genomic_DNA"/>
</dbReference>
<evidence type="ECO:0000259" key="1">
    <source>
        <dbReference type="PROSITE" id="PS50995"/>
    </source>
</evidence>
<keyword evidence="3" id="KW-1185">Reference proteome</keyword>
<feature type="domain" description="HTH marR-type" evidence="1">
    <location>
        <begin position="14"/>
        <end position="156"/>
    </location>
</feature>
<evidence type="ECO:0000313" key="3">
    <source>
        <dbReference type="Proteomes" id="UP000831304"/>
    </source>
</evidence>
<dbReference type="SMART" id="SM00347">
    <property type="entry name" value="HTH_MARR"/>
    <property type="match status" value="1"/>
</dbReference>
<dbReference type="PANTHER" id="PTHR33164:SF99">
    <property type="entry name" value="MARR FAMILY REGULATORY PROTEIN"/>
    <property type="match status" value="1"/>
</dbReference>
<dbReference type="PANTHER" id="PTHR33164">
    <property type="entry name" value="TRANSCRIPTIONAL REGULATOR, MARR FAMILY"/>
    <property type="match status" value="1"/>
</dbReference>
<reference evidence="2 3" key="1">
    <citation type="submission" date="2022-03" db="EMBL/GenBank/DDBJ databases">
        <title>Agromyces sp. isolated from the gut of P. brevitarsis seulensis larvae.</title>
        <authorList>
            <person name="Won M."/>
            <person name="Kwon S.-W."/>
        </authorList>
    </citation>
    <scope>NUCLEOTIDE SEQUENCE [LARGE SCALE GENOMIC DNA]</scope>
    <source>
        <strain evidence="2 3">KACC 16215</strain>
    </source>
</reference>
<sequence length="156" mass="16798">MRKQLEDSISAVTTADAWAQLSLLASAVDSELDRWLGDAFRVSATELRALELLSRASDKELRVNELAQRIGLNASSVTRLVNRLEAKGLARRDLCADDGRGVYAVIDEAGERLLADARPAADAHLASMLGQLAARFPQLDTGATKRALGELGERIG</sequence>
<dbReference type="RefSeq" id="WP_243569900.1">
    <property type="nucleotide sequence ID" value="NZ_BAAARD010000002.1"/>
</dbReference>
<dbReference type="InterPro" id="IPR039422">
    <property type="entry name" value="MarR/SlyA-like"/>
</dbReference>
<dbReference type="InterPro" id="IPR036390">
    <property type="entry name" value="WH_DNA-bd_sf"/>
</dbReference>
<evidence type="ECO:0000313" key="2">
    <source>
        <dbReference type="EMBL" id="UOE27040.1"/>
    </source>
</evidence>
<gene>
    <name evidence="2" type="ORF">MTP13_04440</name>
</gene>
<dbReference type="InterPro" id="IPR000835">
    <property type="entry name" value="HTH_MarR-typ"/>
</dbReference>
<dbReference type="PRINTS" id="PR00598">
    <property type="entry name" value="HTHMARR"/>
</dbReference>
<protein>
    <submittedName>
        <fullName evidence="2">MarR family transcriptional regulator</fullName>
    </submittedName>
</protein>
<dbReference type="InterPro" id="IPR036388">
    <property type="entry name" value="WH-like_DNA-bd_sf"/>
</dbReference>
<name>A0ABY4AV33_9MICO</name>
<organism evidence="2 3">
    <name type="scientific">Agromyces soli</name>
    <dbReference type="NCBI Taxonomy" id="659012"/>
    <lineage>
        <taxon>Bacteria</taxon>
        <taxon>Bacillati</taxon>
        <taxon>Actinomycetota</taxon>
        <taxon>Actinomycetes</taxon>
        <taxon>Micrococcales</taxon>
        <taxon>Microbacteriaceae</taxon>
        <taxon>Agromyces</taxon>
    </lineage>
</organism>
<dbReference type="PROSITE" id="PS50995">
    <property type="entry name" value="HTH_MARR_2"/>
    <property type="match status" value="1"/>
</dbReference>
<dbReference type="Pfam" id="PF12802">
    <property type="entry name" value="MarR_2"/>
    <property type="match status" value="1"/>
</dbReference>